<dbReference type="InterPro" id="IPR053967">
    <property type="entry name" value="LlgE_F_G-like_D1"/>
</dbReference>
<organism evidence="8 9">
    <name type="scientific">Variovorax ginsengisoli</name>
    <dbReference type="NCBI Taxonomy" id="363844"/>
    <lineage>
        <taxon>Bacteria</taxon>
        <taxon>Pseudomonadati</taxon>
        <taxon>Pseudomonadota</taxon>
        <taxon>Betaproteobacteria</taxon>
        <taxon>Burkholderiales</taxon>
        <taxon>Comamonadaceae</taxon>
        <taxon>Variovorax</taxon>
    </lineage>
</organism>
<dbReference type="PANTHER" id="PTHR30435">
    <property type="entry name" value="FLAGELLAR PROTEIN"/>
    <property type="match status" value="1"/>
</dbReference>
<dbReference type="Pfam" id="PF06429">
    <property type="entry name" value="Flg_bbr_C"/>
    <property type="match status" value="1"/>
</dbReference>
<dbReference type="NCBIfam" id="TIGR02490">
    <property type="entry name" value="flgF"/>
    <property type="match status" value="1"/>
</dbReference>
<keyword evidence="8" id="KW-0969">Cilium</keyword>
<evidence type="ECO:0000256" key="1">
    <source>
        <dbReference type="ARBA" id="ARBA00004117"/>
    </source>
</evidence>
<gene>
    <name evidence="8" type="primary">flgF</name>
    <name evidence="8" type="ORF">Q2T77_33475</name>
</gene>
<evidence type="ECO:0000313" key="8">
    <source>
        <dbReference type="EMBL" id="MDO1537189.1"/>
    </source>
</evidence>
<sequence>MLESIYVGMTGLLGYSRGLRVIANNTANMNTPGFKSSSLQFADMFYTGGNLGGGIASQNYQQLGHGLNTTGTTLSFKQGELRQTGNDLDMALDGQGLFVLKDADGQLTYTRAGQFKFDPNGVLVSRSNGSTVMALDGEGSFVEISLDGQMTHPGSPTARIRFGGNLSSTAAEQTVSNVQVIDASGEAHTLSLKLKNAGSSAPGSWTVSLMDGTTVVGTGEVKFTDGKPTPDATVVNVSYTPPGKAAQALTLDFGTNVTSFASGNLSTLAMSSQDGVGPGALSGAAFDAKGVLTMTYANGQTVKGARLALARFDTPDAVGSTGDNQFQMLDEKAWHVGTAGEGAFGKVKSGSIEISNVDLSQEFSDLVVMQRGYQASSQVISTANDMLQELFSMKSK</sequence>
<evidence type="ECO:0000256" key="3">
    <source>
        <dbReference type="ARBA" id="ARBA00023143"/>
    </source>
</evidence>
<evidence type="ECO:0000259" key="6">
    <source>
        <dbReference type="Pfam" id="PF06429"/>
    </source>
</evidence>
<keyword evidence="9" id="KW-1185">Reference proteome</keyword>
<comment type="caution">
    <text evidence="8">The sequence shown here is derived from an EMBL/GenBank/DDBJ whole genome shotgun (WGS) entry which is preliminary data.</text>
</comment>
<proteinExistence type="inferred from homology"/>
<evidence type="ECO:0000259" key="7">
    <source>
        <dbReference type="Pfam" id="PF22692"/>
    </source>
</evidence>
<accession>A0ABT8SE39</accession>
<keyword evidence="3 4" id="KW-0975">Bacterial flagellum</keyword>
<dbReference type="NCBIfam" id="TIGR03506">
    <property type="entry name" value="FlgEFG_subfam"/>
    <property type="match status" value="1"/>
</dbReference>
<comment type="similarity">
    <text evidence="2 4">Belongs to the flagella basal body rod proteins family.</text>
</comment>
<dbReference type="Pfam" id="PF22692">
    <property type="entry name" value="LlgE_F_G_D1"/>
    <property type="match status" value="1"/>
</dbReference>
<dbReference type="EMBL" id="JAUKVY010000036">
    <property type="protein sequence ID" value="MDO1537189.1"/>
    <property type="molecule type" value="Genomic_DNA"/>
</dbReference>
<dbReference type="InterPro" id="IPR020013">
    <property type="entry name" value="Flagellar_FlgE/F/G"/>
</dbReference>
<reference evidence="8" key="1">
    <citation type="submission" date="2023-06" db="EMBL/GenBank/DDBJ databases">
        <authorList>
            <person name="Jiang Y."/>
            <person name="Liu Q."/>
        </authorList>
    </citation>
    <scope>NUCLEOTIDE SEQUENCE</scope>
    <source>
        <strain evidence="8">CGMCC 1.12090</strain>
    </source>
</reference>
<dbReference type="InterPro" id="IPR001444">
    <property type="entry name" value="Flag_bb_rod_N"/>
</dbReference>
<evidence type="ECO:0000259" key="5">
    <source>
        <dbReference type="Pfam" id="PF00460"/>
    </source>
</evidence>
<dbReference type="InterPro" id="IPR037925">
    <property type="entry name" value="FlgE/F/G-like"/>
</dbReference>
<evidence type="ECO:0000256" key="4">
    <source>
        <dbReference type="RuleBase" id="RU362116"/>
    </source>
</evidence>
<dbReference type="RefSeq" id="WP_301815477.1">
    <property type="nucleotide sequence ID" value="NZ_JAUJZH010000036.1"/>
</dbReference>
<dbReference type="PANTHER" id="PTHR30435:SF1">
    <property type="entry name" value="FLAGELLAR HOOK PROTEIN FLGE"/>
    <property type="match status" value="1"/>
</dbReference>
<protein>
    <recommendedName>
        <fullName evidence="4">Flagellar basal-body rod protein FlgF</fullName>
    </recommendedName>
</protein>
<dbReference type="InterPro" id="IPR012836">
    <property type="entry name" value="FlgF"/>
</dbReference>
<feature type="domain" description="Flagellar basal body rod protein N-terminal" evidence="5">
    <location>
        <begin position="5"/>
        <end position="35"/>
    </location>
</feature>
<keyword evidence="8" id="KW-0966">Cell projection</keyword>
<comment type="subunit">
    <text evidence="4">The basal body constitutes a major portion of the flagellar organelle and consists of five rings (E,L,P,S, and M) mounted on a central rod. The rod consists of about 26 subunits of FlgG in the distal portion, and FlgB, FlgC and FlgF are thought to build up the proximal portion of the rod with about 6 subunits each.</text>
</comment>
<evidence type="ECO:0000256" key="2">
    <source>
        <dbReference type="ARBA" id="ARBA00009677"/>
    </source>
</evidence>
<dbReference type="Gene3D" id="2.60.98.20">
    <property type="entry name" value="Flagellar hook protein FlgE"/>
    <property type="match status" value="1"/>
</dbReference>
<comment type="subcellular location">
    <subcellularLocation>
        <location evidence="1 4">Bacterial flagellum basal body</location>
    </subcellularLocation>
</comment>
<dbReference type="Pfam" id="PF00460">
    <property type="entry name" value="Flg_bb_rod"/>
    <property type="match status" value="1"/>
</dbReference>
<keyword evidence="8" id="KW-0282">Flagellum</keyword>
<feature type="domain" description="Flagellar hook protein FlgE/F/G-like D1" evidence="7">
    <location>
        <begin position="91"/>
        <end position="145"/>
    </location>
</feature>
<name>A0ABT8SE39_9BURK</name>
<feature type="domain" description="Flagellar basal-body/hook protein C-terminal" evidence="6">
    <location>
        <begin position="349"/>
        <end position="391"/>
    </location>
</feature>
<evidence type="ECO:0000313" key="9">
    <source>
        <dbReference type="Proteomes" id="UP001169027"/>
    </source>
</evidence>
<dbReference type="InterPro" id="IPR010930">
    <property type="entry name" value="Flg_bb/hook_C_dom"/>
</dbReference>
<dbReference type="InterPro" id="IPR037058">
    <property type="entry name" value="Falgellar_hook_FlgE_sf"/>
</dbReference>
<dbReference type="Proteomes" id="UP001169027">
    <property type="component" value="Unassembled WGS sequence"/>
</dbReference>
<dbReference type="SUPFAM" id="SSF117143">
    <property type="entry name" value="Flagellar hook protein flgE"/>
    <property type="match status" value="1"/>
</dbReference>